<gene>
    <name evidence="1" type="ORF">EI427_21335</name>
</gene>
<protein>
    <submittedName>
        <fullName evidence="1">Four-helix bundle copper-binding protein</fullName>
    </submittedName>
</protein>
<name>A0A3Q9FRL2_9BACT</name>
<evidence type="ECO:0000313" key="1">
    <source>
        <dbReference type="EMBL" id="AZQ64771.1"/>
    </source>
</evidence>
<dbReference type="KEGG" id="fll:EI427_21335"/>
<accession>A0A3Q9FRL2</accession>
<dbReference type="AlphaFoldDB" id="A0A3Q9FRL2"/>
<sequence length="29" mass="3344">MHCRDCATLCFDCVTITLKTKIHLYTAEI</sequence>
<organism evidence="1 2">
    <name type="scientific">Flammeovirga pectinis</name>
    <dbReference type="NCBI Taxonomy" id="2494373"/>
    <lineage>
        <taxon>Bacteria</taxon>
        <taxon>Pseudomonadati</taxon>
        <taxon>Bacteroidota</taxon>
        <taxon>Cytophagia</taxon>
        <taxon>Cytophagales</taxon>
        <taxon>Flammeovirgaceae</taxon>
        <taxon>Flammeovirga</taxon>
    </lineage>
</organism>
<evidence type="ECO:0000313" key="2">
    <source>
        <dbReference type="Proteomes" id="UP000267268"/>
    </source>
</evidence>
<reference evidence="1 2" key="1">
    <citation type="submission" date="2018-12" db="EMBL/GenBank/DDBJ databases">
        <title>Flammeovirga pectinis sp. nov., isolated from the gut of the Korean scallop, Patinopecten yessoensis.</title>
        <authorList>
            <person name="Bae J.-W."/>
            <person name="Jeong Y.-S."/>
            <person name="Kang W."/>
        </authorList>
    </citation>
    <scope>NUCLEOTIDE SEQUENCE [LARGE SCALE GENOMIC DNA]</scope>
    <source>
        <strain evidence="1 2">L12M1</strain>
    </source>
</reference>
<keyword evidence="2" id="KW-1185">Reference proteome</keyword>
<dbReference type="Proteomes" id="UP000267268">
    <property type="component" value="Chromosome 2"/>
</dbReference>
<dbReference type="EMBL" id="CP034563">
    <property type="protein sequence ID" value="AZQ64771.1"/>
    <property type="molecule type" value="Genomic_DNA"/>
</dbReference>
<proteinExistence type="predicted"/>